<dbReference type="InterPro" id="IPR036188">
    <property type="entry name" value="FAD/NAD-bd_sf"/>
</dbReference>
<protein>
    <submittedName>
        <fullName evidence="4">FAD-dependent oxidoreductase</fullName>
    </submittedName>
</protein>
<keyword evidence="2" id="KW-0503">Monooxygenase</keyword>
<organism evidence="4 5">
    <name type="scientific">Streptosporangium jomthongense</name>
    <dbReference type="NCBI Taxonomy" id="1193683"/>
    <lineage>
        <taxon>Bacteria</taxon>
        <taxon>Bacillati</taxon>
        <taxon>Actinomycetota</taxon>
        <taxon>Actinomycetes</taxon>
        <taxon>Streptosporangiales</taxon>
        <taxon>Streptosporangiaceae</taxon>
        <taxon>Streptosporangium</taxon>
    </lineage>
</organism>
<proteinExistence type="predicted"/>
<keyword evidence="1" id="KW-0560">Oxidoreductase</keyword>
<dbReference type="EMBL" id="JBHSBC010000021">
    <property type="protein sequence ID" value="MFC3982875.1"/>
    <property type="molecule type" value="Genomic_DNA"/>
</dbReference>
<dbReference type="Pfam" id="PF01494">
    <property type="entry name" value="FAD_binding_3"/>
    <property type="match status" value="1"/>
</dbReference>
<name>A0ABV8F4C8_9ACTN</name>
<gene>
    <name evidence="4" type="ORF">ACFOYY_22265</name>
</gene>
<reference evidence="5" key="1">
    <citation type="journal article" date="2019" name="Int. J. Syst. Evol. Microbiol.">
        <title>The Global Catalogue of Microorganisms (GCM) 10K type strain sequencing project: providing services to taxonomists for standard genome sequencing and annotation.</title>
        <authorList>
            <consortium name="The Broad Institute Genomics Platform"/>
            <consortium name="The Broad Institute Genome Sequencing Center for Infectious Disease"/>
            <person name="Wu L."/>
            <person name="Ma J."/>
        </authorList>
    </citation>
    <scope>NUCLEOTIDE SEQUENCE [LARGE SCALE GENOMIC DNA]</scope>
    <source>
        <strain evidence="5">TBRC 7912</strain>
    </source>
</reference>
<sequence length="384" mass="41859">MSSATRHAQVIGAGLGGLTAAAALAQRGWTVRLHERDPEIRAIGAGIYLWGNGLSVLRALGVFDEAVEGAHLGPVAESRDRHGHVVESIPINGEHGPELYTILRRRLIDALAGAAARAGVEIVTGSTAVAATPDGEVKFADGTRRRSDLVVAADGVNSRLRDSLGLLRRRVRMPQGAARMLIPRRPGFVAPADEAKYIEYFSGSRRILYTPSSADRLYVALVCSTGDEHARRVPLDKDAWLRSFPLLEELIGCLDAESRWDRFEFLELRRWSAGVVSVLGDAAHAQPPYLGQGGGCAMMNALGLAEAVTFGEGDLETRLRRWEAAERPVIQHTQRFSYRLGHLNPLPDRPRAALLAVMNRSRSLARMRMRAATTIPTGMNRFPA</sequence>
<evidence type="ECO:0000313" key="5">
    <source>
        <dbReference type="Proteomes" id="UP001595698"/>
    </source>
</evidence>
<comment type="caution">
    <text evidence="4">The sequence shown here is derived from an EMBL/GenBank/DDBJ whole genome shotgun (WGS) entry which is preliminary data.</text>
</comment>
<dbReference type="RefSeq" id="WP_386191555.1">
    <property type="nucleotide sequence ID" value="NZ_JBHSBC010000021.1"/>
</dbReference>
<dbReference type="Gene3D" id="3.50.50.60">
    <property type="entry name" value="FAD/NAD(P)-binding domain"/>
    <property type="match status" value="1"/>
</dbReference>
<dbReference type="InterPro" id="IPR002938">
    <property type="entry name" value="FAD-bd"/>
</dbReference>
<dbReference type="PANTHER" id="PTHR13789">
    <property type="entry name" value="MONOOXYGENASE"/>
    <property type="match status" value="1"/>
</dbReference>
<dbReference type="SUPFAM" id="SSF51905">
    <property type="entry name" value="FAD/NAD(P)-binding domain"/>
    <property type="match status" value="1"/>
</dbReference>
<evidence type="ECO:0000259" key="3">
    <source>
        <dbReference type="Pfam" id="PF01494"/>
    </source>
</evidence>
<dbReference type="Proteomes" id="UP001595698">
    <property type="component" value="Unassembled WGS sequence"/>
</dbReference>
<evidence type="ECO:0000256" key="1">
    <source>
        <dbReference type="ARBA" id="ARBA00023002"/>
    </source>
</evidence>
<feature type="domain" description="FAD-binding" evidence="3">
    <location>
        <begin position="10"/>
        <end position="307"/>
    </location>
</feature>
<keyword evidence="5" id="KW-1185">Reference proteome</keyword>
<dbReference type="InterPro" id="IPR050493">
    <property type="entry name" value="FAD-dep_Monooxygenase_BioMet"/>
</dbReference>
<dbReference type="PRINTS" id="PR00420">
    <property type="entry name" value="RNGMNOXGNASE"/>
</dbReference>
<accession>A0ABV8F4C8</accession>
<evidence type="ECO:0000256" key="2">
    <source>
        <dbReference type="ARBA" id="ARBA00023033"/>
    </source>
</evidence>
<evidence type="ECO:0000313" key="4">
    <source>
        <dbReference type="EMBL" id="MFC3982875.1"/>
    </source>
</evidence>
<dbReference type="PANTHER" id="PTHR13789:SF309">
    <property type="entry name" value="PUTATIVE (AFU_ORTHOLOGUE AFUA_6G14510)-RELATED"/>
    <property type="match status" value="1"/>
</dbReference>
<dbReference type="Gene3D" id="3.30.9.10">
    <property type="entry name" value="D-Amino Acid Oxidase, subunit A, domain 2"/>
    <property type="match status" value="1"/>
</dbReference>